<evidence type="ECO:0000259" key="12">
    <source>
        <dbReference type="Pfam" id="PF00520"/>
    </source>
</evidence>
<keyword evidence="4" id="KW-0677">Repeat</keyword>
<sequence length="255" mass="29345">MIQFHSQIPFESPWAALVKTIVMMTSEFDYGDLVKEDDSKNFATSLLVIRIIFLTFLILAAIVLMNLMVGVAVNDLHNLRVLGNVRRLGKQVEFLGSLEHLVYNRILKKILPTWLEDMLKRKKKIFSTFVLSPSVPKSKCYKSLPSRIREAIFEKAQLRKKQMDDELGSQNYKKKLDEIYRATVKFKKDNNVPKNTKTDRNITNKNIKDAAGHLAKLDAAIIEIKNETKLEINEIKSSIDTLNNKIDMILHKLSK</sequence>
<keyword evidence="9" id="KW-0325">Glycoprotein</keyword>
<proteinExistence type="predicted"/>
<reference evidence="13" key="1">
    <citation type="journal article" date="2021" name="G3 (Bethesda)">
        <title>Genome and transcriptome analysis of the beet armyworm Spodoptera exigua reveals targets for pest control. .</title>
        <authorList>
            <person name="Simon S."/>
            <person name="Breeschoten T."/>
            <person name="Jansen H.J."/>
            <person name="Dirks R.P."/>
            <person name="Schranz M.E."/>
            <person name="Ros V.I.D."/>
        </authorList>
    </citation>
    <scope>NUCLEOTIDE SEQUENCE</scope>
    <source>
        <strain evidence="13">TB_SE_WUR_2020</strain>
    </source>
</reference>
<keyword evidence="5 11" id="KW-1133">Transmembrane helix</keyword>
<keyword evidence="3 11" id="KW-0812">Transmembrane</keyword>
<protein>
    <recommendedName>
        <fullName evidence="12">Ion transport domain-containing protein</fullName>
    </recommendedName>
</protein>
<feature type="domain" description="Ion transport" evidence="12">
    <location>
        <begin position="10"/>
        <end position="79"/>
    </location>
</feature>
<evidence type="ECO:0000256" key="2">
    <source>
        <dbReference type="ARBA" id="ARBA00022448"/>
    </source>
</evidence>
<comment type="caution">
    <text evidence="13">The sequence shown here is derived from an EMBL/GenBank/DDBJ whole genome shotgun (WGS) entry which is preliminary data.</text>
</comment>
<feature type="transmembrane region" description="Helical" evidence="11">
    <location>
        <begin position="47"/>
        <end position="73"/>
    </location>
</feature>
<dbReference type="PANTHER" id="PTHR47143">
    <property type="entry name" value="TRANSIENT RECEPTOR POTENTIAL CATION CHANNEL PROTEIN PAINLESS"/>
    <property type="match status" value="1"/>
</dbReference>
<evidence type="ECO:0000256" key="3">
    <source>
        <dbReference type="ARBA" id="ARBA00022692"/>
    </source>
</evidence>
<keyword evidence="6" id="KW-0040">ANK repeat</keyword>
<evidence type="ECO:0000313" key="14">
    <source>
        <dbReference type="Proteomes" id="UP000814243"/>
    </source>
</evidence>
<evidence type="ECO:0000256" key="1">
    <source>
        <dbReference type="ARBA" id="ARBA00004141"/>
    </source>
</evidence>
<evidence type="ECO:0000256" key="4">
    <source>
        <dbReference type="ARBA" id="ARBA00022737"/>
    </source>
</evidence>
<dbReference type="InterPro" id="IPR052076">
    <property type="entry name" value="TRP_cation_channel"/>
</dbReference>
<dbReference type="EMBL" id="JACEFF010000017">
    <property type="protein sequence ID" value="KAH9645729.1"/>
    <property type="molecule type" value="Genomic_DNA"/>
</dbReference>
<dbReference type="AlphaFoldDB" id="A0A922MZF6"/>
<keyword evidence="7" id="KW-0406">Ion transport</keyword>
<dbReference type="PANTHER" id="PTHR47143:SF1">
    <property type="entry name" value="ION_TRANS DOMAIN-CONTAINING PROTEIN"/>
    <property type="match status" value="1"/>
</dbReference>
<dbReference type="Proteomes" id="UP000814243">
    <property type="component" value="Unassembled WGS sequence"/>
</dbReference>
<name>A0A922MZF6_SPOEX</name>
<evidence type="ECO:0000256" key="10">
    <source>
        <dbReference type="ARBA" id="ARBA00023303"/>
    </source>
</evidence>
<dbReference type="GO" id="GO:0005216">
    <property type="term" value="F:monoatomic ion channel activity"/>
    <property type="evidence" value="ECO:0007669"/>
    <property type="project" value="InterPro"/>
</dbReference>
<evidence type="ECO:0000256" key="5">
    <source>
        <dbReference type="ARBA" id="ARBA00022989"/>
    </source>
</evidence>
<comment type="subcellular location">
    <subcellularLocation>
        <location evidence="1">Membrane</location>
        <topology evidence="1">Multi-pass membrane protein</topology>
    </subcellularLocation>
</comment>
<dbReference type="Pfam" id="PF00520">
    <property type="entry name" value="Ion_trans"/>
    <property type="match status" value="1"/>
</dbReference>
<gene>
    <name evidence="13" type="ORF">HF086_010125</name>
</gene>
<keyword evidence="8 11" id="KW-0472">Membrane</keyword>
<dbReference type="GO" id="GO:1902495">
    <property type="term" value="C:transmembrane transporter complex"/>
    <property type="evidence" value="ECO:0007669"/>
    <property type="project" value="TreeGrafter"/>
</dbReference>
<evidence type="ECO:0000256" key="8">
    <source>
        <dbReference type="ARBA" id="ARBA00023136"/>
    </source>
</evidence>
<keyword evidence="2" id="KW-0813">Transport</keyword>
<evidence type="ECO:0000256" key="7">
    <source>
        <dbReference type="ARBA" id="ARBA00023065"/>
    </source>
</evidence>
<accession>A0A922MZF6</accession>
<evidence type="ECO:0000256" key="11">
    <source>
        <dbReference type="SAM" id="Phobius"/>
    </source>
</evidence>
<evidence type="ECO:0000256" key="9">
    <source>
        <dbReference type="ARBA" id="ARBA00023180"/>
    </source>
</evidence>
<keyword evidence="10" id="KW-0407">Ion channel</keyword>
<organism evidence="13 14">
    <name type="scientific">Spodoptera exigua</name>
    <name type="common">Beet armyworm</name>
    <name type="synonym">Noctua fulgens</name>
    <dbReference type="NCBI Taxonomy" id="7107"/>
    <lineage>
        <taxon>Eukaryota</taxon>
        <taxon>Metazoa</taxon>
        <taxon>Ecdysozoa</taxon>
        <taxon>Arthropoda</taxon>
        <taxon>Hexapoda</taxon>
        <taxon>Insecta</taxon>
        <taxon>Pterygota</taxon>
        <taxon>Neoptera</taxon>
        <taxon>Endopterygota</taxon>
        <taxon>Lepidoptera</taxon>
        <taxon>Glossata</taxon>
        <taxon>Ditrysia</taxon>
        <taxon>Noctuoidea</taxon>
        <taxon>Noctuidae</taxon>
        <taxon>Amphipyrinae</taxon>
        <taxon>Spodoptera</taxon>
    </lineage>
</organism>
<evidence type="ECO:0000256" key="6">
    <source>
        <dbReference type="ARBA" id="ARBA00023043"/>
    </source>
</evidence>
<evidence type="ECO:0000313" key="13">
    <source>
        <dbReference type="EMBL" id="KAH9645729.1"/>
    </source>
</evidence>
<dbReference type="InterPro" id="IPR005821">
    <property type="entry name" value="Ion_trans_dom"/>
</dbReference>